<dbReference type="Proteomes" id="UP000192927">
    <property type="component" value="Unassembled WGS sequence"/>
</dbReference>
<keyword evidence="1" id="KW-0677">Repeat</keyword>
<evidence type="ECO:0000259" key="2">
    <source>
        <dbReference type="PROSITE" id="PS51212"/>
    </source>
</evidence>
<evidence type="ECO:0000256" key="1">
    <source>
        <dbReference type="ARBA" id="ARBA00022737"/>
    </source>
</evidence>
<dbReference type="PANTHER" id="PTHR45964:SF5">
    <property type="entry name" value="WSCD FAMILY MEMBER CG9164"/>
    <property type="match status" value="1"/>
</dbReference>
<organism evidence="3 4">
    <name type="scientific">Lasallia pustulata</name>
    <dbReference type="NCBI Taxonomy" id="136370"/>
    <lineage>
        <taxon>Eukaryota</taxon>
        <taxon>Fungi</taxon>
        <taxon>Dikarya</taxon>
        <taxon>Ascomycota</taxon>
        <taxon>Pezizomycotina</taxon>
        <taxon>Lecanoromycetes</taxon>
        <taxon>OSLEUM clade</taxon>
        <taxon>Umbilicariomycetidae</taxon>
        <taxon>Umbilicariales</taxon>
        <taxon>Umbilicariaceae</taxon>
        <taxon>Lasallia</taxon>
    </lineage>
</organism>
<dbReference type="AlphaFoldDB" id="A0A1W5D034"/>
<dbReference type="InterPro" id="IPR002889">
    <property type="entry name" value="WSC_carb-bd"/>
</dbReference>
<evidence type="ECO:0000313" key="4">
    <source>
        <dbReference type="Proteomes" id="UP000192927"/>
    </source>
</evidence>
<proteinExistence type="predicted"/>
<dbReference type="PROSITE" id="PS51212">
    <property type="entry name" value="WSC"/>
    <property type="match status" value="2"/>
</dbReference>
<sequence>MTIESCQAFCSSSTYNYGLAGLEYASQCYCGNGLQSGSTLGYSKCNTACKGNSSEICGGSGALSVYNLTSYVPPTTVKAVGSYVSKGCYNELKTGRLLSGASYTNTTGMSVESCVAFCNTKSLAYAGLEYAKECYCGSSLPTTATTVGIGSCNMLCTGNRKEFCGASSLLNVYYNDPSTVDSGGDPDSINQPNVATVTANTTAPAGGTASPAARKRDLVRRARFGEGRGWAL</sequence>
<evidence type="ECO:0000313" key="3">
    <source>
        <dbReference type="EMBL" id="SLM36456.1"/>
    </source>
</evidence>
<dbReference type="PANTHER" id="PTHR45964">
    <property type="entry name" value="WSCD FAMILY MEMBER CG9164"/>
    <property type="match status" value="1"/>
</dbReference>
<reference evidence="4" key="1">
    <citation type="submission" date="2017-03" db="EMBL/GenBank/DDBJ databases">
        <authorList>
            <person name="Sharma R."/>
            <person name="Thines M."/>
        </authorList>
    </citation>
    <scope>NUCLEOTIDE SEQUENCE [LARGE SCALE GENOMIC DNA]</scope>
</reference>
<keyword evidence="4" id="KW-1185">Reference proteome</keyword>
<feature type="domain" description="WSC" evidence="2">
    <location>
        <begin position="82"/>
        <end position="176"/>
    </location>
</feature>
<dbReference type="SMART" id="SM00321">
    <property type="entry name" value="WSC"/>
    <property type="match status" value="2"/>
</dbReference>
<feature type="domain" description="WSC" evidence="2">
    <location>
        <begin position="1"/>
        <end position="69"/>
    </location>
</feature>
<accession>A0A1W5D034</accession>
<protein>
    <submittedName>
        <fullName evidence="3">Carbohydrate-binding WSC, subgroup</fullName>
    </submittedName>
</protein>
<dbReference type="EMBL" id="FWEW01001088">
    <property type="protein sequence ID" value="SLM36456.1"/>
    <property type="molecule type" value="Genomic_DNA"/>
</dbReference>
<dbReference type="InterPro" id="IPR051589">
    <property type="entry name" value="Sialate-O-sulfotransferase"/>
</dbReference>
<dbReference type="Pfam" id="PF01822">
    <property type="entry name" value="WSC"/>
    <property type="match status" value="2"/>
</dbReference>
<name>A0A1W5D034_9LECA</name>